<comment type="function">
    <text evidence="1">Could be involved in insertion of integral membrane proteins into the membrane.</text>
</comment>
<dbReference type="KEGG" id="lsf:I8J32_015185"/>
<dbReference type="HAMAP" id="MF_00386">
    <property type="entry name" value="UPF0161_YidD"/>
    <property type="match status" value="1"/>
</dbReference>
<dbReference type="PANTHER" id="PTHR33383">
    <property type="entry name" value="MEMBRANE PROTEIN INSERTION EFFICIENCY FACTOR-RELATED"/>
    <property type="match status" value="1"/>
</dbReference>
<dbReference type="NCBIfam" id="TIGR00278">
    <property type="entry name" value="membrane protein insertion efficiency factor YidD"/>
    <property type="match status" value="1"/>
</dbReference>
<gene>
    <name evidence="2" type="primary">yidD</name>
    <name evidence="2" type="ORF">I8J32_015185</name>
</gene>
<dbReference type="Pfam" id="PF01809">
    <property type="entry name" value="YidD"/>
    <property type="match status" value="1"/>
</dbReference>
<comment type="similarity">
    <text evidence="1">Belongs to the UPF0161 family.</text>
</comment>
<name>A0A974Y2G9_9GAMM</name>
<dbReference type="AlphaFoldDB" id="A0A974Y2G9"/>
<dbReference type="SMART" id="SM01234">
    <property type="entry name" value="Haemolytic"/>
    <property type="match status" value="1"/>
</dbReference>
<keyword evidence="1" id="KW-0472">Membrane</keyword>
<protein>
    <recommendedName>
        <fullName evidence="1">Putative membrane protein insertion efficiency factor</fullName>
    </recommendedName>
</protein>
<proteinExistence type="inferred from homology"/>
<evidence type="ECO:0000256" key="1">
    <source>
        <dbReference type="HAMAP-Rule" id="MF_00386"/>
    </source>
</evidence>
<dbReference type="InterPro" id="IPR002696">
    <property type="entry name" value="Membr_insert_effic_factor_YidD"/>
</dbReference>
<dbReference type="EMBL" id="CP071518">
    <property type="protein sequence ID" value="QSX80099.1"/>
    <property type="molecule type" value="Genomic_DNA"/>
</dbReference>
<dbReference type="PANTHER" id="PTHR33383:SF1">
    <property type="entry name" value="MEMBRANE PROTEIN INSERTION EFFICIENCY FACTOR-RELATED"/>
    <property type="match status" value="1"/>
</dbReference>
<sequence>MLRGYKRWISPMIGPACRFHPTCSVYAMEAIARFGALKGSWLATRRLLKCHPLHPGGHDPVPPAH</sequence>
<keyword evidence="3" id="KW-1185">Reference proteome</keyword>
<organism evidence="2 3">
    <name type="scientific">Agrilutibacter solisilvae</name>
    <dbReference type="NCBI Taxonomy" id="2763317"/>
    <lineage>
        <taxon>Bacteria</taxon>
        <taxon>Pseudomonadati</taxon>
        <taxon>Pseudomonadota</taxon>
        <taxon>Gammaproteobacteria</taxon>
        <taxon>Lysobacterales</taxon>
        <taxon>Lysobacteraceae</taxon>
        <taxon>Agrilutibacter</taxon>
    </lineage>
</organism>
<dbReference type="Proteomes" id="UP000639274">
    <property type="component" value="Chromosome"/>
</dbReference>
<evidence type="ECO:0000313" key="3">
    <source>
        <dbReference type="Proteomes" id="UP000639274"/>
    </source>
</evidence>
<comment type="subcellular location">
    <subcellularLocation>
        <location evidence="1">Cell membrane</location>
        <topology evidence="1">Peripheral membrane protein</topology>
        <orientation evidence="1">Cytoplasmic side</orientation>
    </subcellularLocation>
</comment>
<evidence type="ECO:0000313" key="2">
    <source>
        <dbReference type="EMBL" id="QSX80099.1"/>
    </source>
</evidence>
<keyword evidence="1" id="KW-1003">Cell membrane</keyword>
<dbReference type="RefSeq" id="WP_207526894.1">
    <property type="nucleotide sequence ID" value="NZ_CP071518.1"/>
</dbReference>
<accession>A0A974Y2G9</accession>
<dbReference type="GO" id="GO:0005886">
    <property type="term" value="C:plasma membrane"/>
    <property type="evidence" value="ECO:0007669"/>
    <property type="project" value="UniProtKB-SubCell"/>
</dbReference>
<reference evidence="2 3" key="1">
    <citation type="submission" date="2021-03" db="EMBL/GenBank/DDBJ databases">
        <title>Lysobacter sp. nov. isolated from soil of gangwondo yeongwol, south Korea.</title>
        <authorList>
            <person name="Kim K.R."/>
            <person name="Kim K.H."/>
            <person name="Jeon C.O."/>
        </authorList>
    </citation>
    <scope>NUCLEOTIDE SEQUENCE [LARGE SCALE GENOMIC DNA]</scope>
    <source>
        <strain evidence="2 3">R19</strain>
    </source>
</reference>